<dbReference type="AlphaFoldDB" id="A0AAE4SZH1"/>
<gene>
    <name evidence="1" type="ORF">RAE03_10540</name>
</gene>
<evidence type="ECO:0000313" key="2">
    <source>
        <dbReference type="Proteomes" id="UP001185706"/>
    </source>
</evidence>
<reference evidence="1" key="1">
    <citation type="submission" date="2023-08" db="EMBL/GenBank/DDBJ databases">
        <title>Genomic characterization of the C. tuberculostearicum species complex, a ubiquitous member of the human skin microbiome.</title>
        <authorList>
            <person name="Ahmed N."/>
            <person name="Deming C."/>
            <person name="Conlan S."/>
            <person name="Segre J."/>
        </authorList>
    </citation>
    <scope>NUCLEOTIDE SEQUENCE</scope>
    <source>
        <strain evidence="1">CTNIH22</strain>
    </source>
</reference>
<dbReference type="RefSeq" id="WP_316993791.1">
    <property type="nucleotide sequence ID" value="NZ_JAVBIB010000019.1"/>
</dbReference>
<protein>
    <submittedName>
        <fullName evidence="1">Uncharacterized protein</fullName>
    </submittedName>
</protein>
<evidence type="ECO:0000313" key="1">
    <source>
        <dbReference type="EMBL" id="MDV2420200.1"/>
    </source>
</evidence>
<accession>A0AAE4SZH1</accession>
<name>A0AAE4SZH1_9CORY</name>
<comment type="caution">
    <text evidence="1">The sequence shown here is derived from an EMBL/GenBank/DDBJ whole genome shotgun (WGS) entry which is preliminary data.</text>
</comment>
<dbReference type="EMBL" id="JAVBIB010000019">
    <property type="protein sequence ID" value="MDV2420200.1"/>
    <property type="molecule type" value="Genomic_DNA"/>
</dbReference>
<organism evidence="1 2">
    <name type="scientific">Corynebacterium tuberculostearicum</name>
    <dbReference type="NCBI Taxonomy" id="38304"/>
    <lineage>
        <taxon>Bacteria</taxon>
        <taxon>Bacillati</taxon>
        <taxon>Actinomycetota</taxon>
        <taxon>Actinomycetes</taxon>
        <taxon>Mycobacteriales</taxon>
        <taxon>Corynebacteriaceae</taxon>
        <taxon>Corynebacterium</taxon>
    </lineage>
</organism>
<dbReference type="Proteomes" id="UP001185706">
    <property type="component" value="Unassembled WGS sequence"/>
</dbReference>
<sequence>MSKQDQATRVIEYGVTRGLLPIQIAMLLNMFELLAPDLPVLSSDYASLEVPTRRTLIMDDADCPTLYENEDSILVGTVNGEVEFSLGVHDEVSVTLPVDKARSLAAALLAAANHTEEKA</sequence>
<proteinExistence type="predicted"/>